<organism evidence="2 3">
    <name type="scientific">Cohnella suwonensis</name>
    <dbReference type="NCBI Taxonomy" id="696072"/>
    <lineage>
        <taxon>Bacteria</taxon>
        <taxon>Bacillati</taxon>
        <taxon>Bacillota</taxon>
        <taxon>Bacilli</taxon>
        <taxon>Bacillales</taxon>
        <taxon>Paenibacillaceae</taxon>
        <taxon>Cohnella</taxon>
    </lineage>
</organism>
<dbReference type="InterPro" id="IPR038656">
    <property type="entry name" value="Peptidase_G1_sf"/>
</dbReference>
<evidence type="ECO:0000313" key="3">
    <source>
        <dbReference type="Proteomes" id="UP001596105"/>
    </source>
</evidence>
<dbReference type="Gene3D" id="2.60.120.700">
    <property type="entry name" value="Peptidase G1"/>
    <property type="match status" value="1"/>
</dbReference>
<dbReference type="InterPro" id="IPR013320">
    <property type="entry name" value="ConA-like_dom_sf"/>
</dbReference>
<dbReference type="Proteomes" id="UP001596105">
    <property type="component" value="Unassembled WGS sequence"/>
</dbReference>
<proteinExistence type="predicted"/>
<feature type="signal peptide" evidence="1">
    <location>
        <begin position="1"/>
        <end position="28"/>
    </location>
</feature>
<dbReference type="EMBL" id="JBHSMH010000044">
    <property type="protein sequence ID" value="MFC5469917.1"/>
    <property type="molecule type" value="Genomic_DNA"/>
</dbReference>
<keyword evidence="3" id="KW-1185">Reference proteome</keyword>
<feature type="chain" id="PRO_5046046110" evidence="1">
    <location>
        <begin position="29"/>
        <end position="311"/>
    </location>
</feature>
<accession>A0ABW0LY97</accession>
<protein>
    <submittedName>
        <fullName evidence="2">G1 family glutamic endopeptidase</fullName>
    </submittedName>
</protein>
<dbReference type="SUPFAM" id="SSF49899">
    <property type="entry name" value="Concanavalin A-like lectins/glucanases"/>
    <property type="match status" value="1"/>
</dbReference>
<evidence type="ECO:0000313" key="2">
    <source>
        <dbReference type="EMBL" id="MFC5469917.1"/>
    </source>
</evidence>
<evidence type="ECO:0000256" key="1">
    <source>
        <dbReference type="SAM" id="SignalP"/>
    </source>
</evidence>
<keyword evidence="1" id="KW-0732">Signal</keyword>
<comment type="caution">
    <text evidence="2">The sequence shown here is derived from an EMBL/GenBank/DDBJ whole genome shotgun (WGS) entry which is preliminary data.</text>
</comment>
<name>A0ABW0LY97_9BACL</name>
<gene>
    <name evidence="2" type="ORF">ACFPPD_14380</name>
</gene>
<dbReference type="Pfam" id="PF01828">
    <property type="entry name" value="Peptidase_A4"/>
    <property type="match status" value="1"/>
</dbReference>
<reference evidence="3" key="1">
    <citation type="journal article" date="2019" name="Int. J. Syst. Evol. Microbiol.">
        <title>The Global Catalogue of Microorganisms (GCM) 10K type strain sequencing project: providing services to taxonomists for standard genome sequencing and annotation.</title>
        <authorList>
            <consortium name="The Broad Institute Genomics Platform"/>
            <consortium name="The Broad Institute Genome Sequencing Center for Infectious Disease"/>
            <person name="Wu L."/>
            <person name="Ma J."/>
        </authorList>
    </citation>
    <scope>NUCLEOTIDE SEQUENCE [LARGE SCALE GENOMIC DNA]</scope>
    <source>
        <strain evidence="3">CCUG 57113</strain>
    </source>
</reference>
<dbReference type="InterPro" id="IPR000250">
    <property type="entry name" value="Peptidase_G1"/>
</dbReference>
<sequence>MGKRRGFKVVSIAASCLASLLLMGNAFAAPNSSNVSVPPKAVNFATPLAGFNPLTASASELERYGLPEKPKEGTKAYDNWAEAVKSKNKVDVTVEKIGLEFGAVTSTVNTVNYSGYKVTTARTYTKAVGTTYVPTNVSNSTSTATWAGLTNSANNYIIQAGACDNEPGSSTPFFWYENYPDAAYKLTGLTAHGGDKYYVSVGYNAGETTASIYISNITTGSYSSISIPVNYPANSATEYILENPTSSVGYENVGNIDMTGSYTYKIGTSVYTETVYSGTENLTKFIMKNGTSTYYSPQTINSSGTFTNLKY</sequence>
<dbReference type="RefSeq" id="WP_209749486.1">
    <property type="nucleotide sequence ID" value="NZ_JBHSMH010000044.1"/>
</dbReference>